<keyword evidence="3" id="KW-1185">Reference proteome</keyword>
<dbReference type="VEuPathDB" id="FungiDB:SPPG_00038"/>
<feature type="transmembrane region" description="Helical" evidence="1">
    <location>
        <begin position="46"/>
        <end position="64"/>
    </location>
</feature>
<proteinExistence type="predicted"/>
<dbReference type="RefSeq" id="XP_016612344.1">
    <property type="nucleotide sequence ID" value="XM_016748374.1"/>
</dbReference>
<keyword evidence="1" id="KW-0472">Membrane</keyword>
<dbReference type="EMBL" id="KQ257450">
    <property type="protein sequence ID" value="KND04305.1"/>
    <property type="molecule type" value="Genomic_DNA"/>
</dbReference>
<dbReference type="InParanoid" id="A0A0L0HTS7"/>
<organism evidence="2 3">
    <name type="scientific">Spizellomyces punctatus (strain DAOM BR117)</name>
    <dbReference type="NCBI Taxonomy" id="645134"/>
    <lineage>
        <taxon>Eukaryota</taxon>
        <taxon>Fungi</taxon>
        <taxon>Fungi incertae sedis</taxon>
        <taxon>Chytridiomycota</taxon>
        <taxon>Chytridiomycota incertae sedis</taxon>
        <taxon>Chytridiomycetes</taxon>
        <taxon>Spizellomycetales</taxon>
        <taxon>Spizellomycetaceae</taxon>
        <taxon>Spizellomyces</taxon>
    </lineage>
</organism>
<name>A0A0L0HTS7_SPIPD</name>
<evidence type="ECO:0000256" key="1">
    <source>
        <dbReference type="SAM" id="Phobius"/>
    </source>
</evidence>
<feature type="transmembrane region" description="Helical" evidence="1">
    <location>
        <begin position="108"/>
        <end position="129"/>
    </location>
</feature>
<dbReference type="AlphaFoldDB" id="A0A0L0HTS7"/>
<feature type="transmembrane region" description="Helical" evidence="1">
    <location>
        <begin position="76"/>
        <end position="96"/>
    </location>
</feature>
<protein>
    <submittedName>
        <fullName evidence="2">Uncharacterized protein</fullName>
    </submittedName>
</protein>
<dbReference type="Proteomes" id="UP000053201">
    <property type="component" value="Unassembled WGS sequence"/>
</dbReference>
<feature type="transmembrane region" description="Helical" evidence="1">
    <location>
        <begin position="319"/>
        <end position="342"/>
    </location>
</feature>
<dbReference type="GeneID" id="27683792"/>
<sequence length="359" mass="40425">MATDSSWPCDLSGIYDLNGYTIDHWTLQTNLCVSNKLVLAFSIPNTVFSCFVCGLMVVFMIRDFQIVGRQWTLSKAFYLATSITCMGLMIGSLEVFAKGRAVSVLNSLVWIFGSEGLMVAAFCTLFHWVKFTIQMVDMHEQEILRQEMIRLRKTLLVPTHTVFIICLPILFVRAAYYSLENQKIYNIASLLYFGSMIPWFINWAVCSYKFSIHFSAIIVEAVKSTSQFNMEIKQTQNPQQDASALTPQTQTTLAGTATSHKMSNPARLRGQEMLKIAQRVRWVGIGIVMDKVLFTAAYLSVMISSSISWKSPPKNTAPYGFYAFYLMVLPGANFLILAMSYYHYRTKPAKSASSSASNA</sequence>
<accession>A0A0L0HTS7</accession>
<evidence type="ECO:0000313" key="3">
    <source>
        <dbReference type="Proteomes" id="UP000053201"/>
    </source>
</evidence>
<feature type="transmembrane region" description="Helical" evidence="1">
    <location>
        <begin position="184"/>
        <end position="205"/>
    </location>
</feature>
<feature type="transmembrane region" description="Helical" evidence="1">
    <location>
        <begin position="155"/>
        <end position="178"/>
    </location>
</feature>
<feature type="transmembrane region" description="Helical" evidence="1">
    <location>
        <begin position="282"/>
        <end position="307"/>
    </location>
</feature>
<dbReference type="OrthoDB" id="2111498at2759"/>
<reference evidence="2 3" key="1">
    <citation type="submission" date="2009-08" db="EMBL/GenBank/DDBJ databases">
        <title>The Genome Sequence of Spizellomyces punctatus strain DAOM BR117.</title>
        <authorList>
            <consortium name="The Broad Institute Genome Sequencing Platform"/>
            <person name="Russ C."/>
            <person name="Cuomo C."/>
            <person name="Shea T."/>
            <person name="Young S.K."/>
            <person name="Zeng Q."/>
            <person name="Koehrsen M."/>
            <person name="Haas B."/>
            <person name="Borodovsky M."/>
            <person name="Guigo R."/>
            <person name="Alvarado L."/>
            <person name="Berlin A."/>
            <person name="Bochicchio J."/>
            <person name="Borenstein D."/>
            <person name="Chapman S."/>
            <person name="Chen Z."/>
            <person name="Engels R."/>
            <person name="Freedman E."/>
            <person name="Gellesch M."/>
            <person name="Goldberg J."/>
            <person name="Griggs A."/>
            <person name="Gujja S."/>
            <person name="Heiman D."/>
            <person name="Hepburn T."/>
            <person name="Howarth C."/>
            <person name="Jen D."/>
            <person name="Larson L."/>
            <person name="Lewis B."/>
            <person name="Mehta T."/>
            <person name="Park D."/>
            <person name="Pearson M."/>
            <person name="Roberts A."/>
            <person name="Saif S."/>
            <person name="Shenoy N."/>
            <person name="Sisk P."/>
            <person name="Stolte C."/>
            <person name="Sykes S."/>
            <person name="Thomson T."/>
            <person name="Walk T."/>
            <person name="White J."/>
            <person name="Yandava C."/>
            <person name="Burger G."/>
            <person name="Gray M.W."/>
            <person name="Holland P.W.H."/>
            <person name="King N."/>
            <person name="Lang F.B.F."/>
            <person name="Roger A.J."/>
            <person name="Ruiz-Trillo I."/>
            <person name="Lander E."/>
            <person name="Nusbaum C."/>
        </authorList>
    </citation>
    <scope>NUCLEOTIDE SEQUENCE [LARGE SCALE GENOMIC DNA]</scope>
    <source>
        <strain evidence="2 3">DAOM BR117</strain>
    </source>
</reference>
<keyword evidence="1" id="KW-1133">Transmembrane helix</keyword>
<gene>
    <name evidence="2" type="ORF">SPPG_00038</name>
</gene>
<keyword evidence="1" id="KW-0812">Transmembrane</keyword>
<evidence type="ECO:0000313" key="2">
    <source>
        <dbReference type="EMBL" id="KND04305.1"/>
    </source>
</evidence>